<dbReference type="Proteomes" id="UP000197019">
    <property type="component" value="Chromosome"/>
</dbReference>
<evidence type="ECO:0000256" key="3">
    <source>
        <dbReference type="ARBA" id="ARBA00022525"/>
    </source>
</evidence>
<evidence type="ECO:0000313" key="7">
    <source>
        <dbReference type="EMBL" id="ASF46831.1"/>
    </source>
</evidence>
<dbReference type="PRINTS" id="PR00313">
    <property type="entry name" value="CABNDNGRPT"/>
</dbReference>
<dbReference type="InterPro" id="IPR018511">
    <property type="entry name" value="Hemolysin-typ_Ca-bd_CS"/>
</dbReference>
<sequence length="1305" mass="126813">MTTYTLTNNVDNFVGGLGDDTFAGTYNDGATGTWGILDSLDGGAGFDTLSVTPIGTAAITPNDSYWSHISHIEKVVINTTGPGAQTLTTGAFFEAAFAGGVALDTSSGAGAITVDMSSFTGAATLTTTSTGGAQAIVMGMGPATVMATSDAGALTISGVGLTSVQATTTGAGAQTIGDSSGGGAQLVMVTAADIGGAQTITSTSTNAVKVIATSTAGVQTISTGAGADVINAATTAAINTISTGAGNDTVNISAAATGGYTINAGIGDDFVNGGAGNDAINGGDGNDKVRGGAGNDTLTGGLGDDTLNGGAGADTMTGGDGSDNYNVDNAGDIVIETNANIGTGGVDIVNSSINAYTLTANVETGRVLAAGAANMTGNGLANLLYAGAGDNVLDGGLGVDTASYLYAASAVTVSLAVAGSQNTLGAGSDTLIGIENLNGGNYNDTLTGNAGANVLNGDAGADTMTGGDGADTYYVDNIGDVVTETNAASTGGIDMVYSSLNAYTLTANVETGRVLAAGAANMTGNSLNNLLYAGAGDNVLDGGLGVDTVSYLYAASAVTVSLAAAGSQNTLGSGSDTLISIEKLNGSNYNDTLTGNAGANALSGGLGADTLVGGDGSDSYTVDNAGDVVTETNAANAGGIDTVNSSLNAYTLTANVETGRVLSAGTANLTGNNLDNLLYAGAGDNVLDGGLGVDTASYLYAASAVTVSLAVAGSQNTLGAGSDTLIGIENLNGGNYNDTLTGNAGANVLNGDAGADTMAGGDGADAYYVDNIGDVVTETNAASTGGIDTVYSSLNAYTLTANVETGRVLSAGAANMTGNSLANLLYAGAGDNVLDGGLGVDTVSYLYAASAVTVSLAVAGSQNTLGSGSDTLIGIENLDGGNYNDTLTGNAGANALSGGLGADTLVGGDGSDSYTVDNAGDVVTETNAASTGGIDTVYSSLNAYTLTANVENGQLLSSGAANMTGNSLNNLLYAGAGDNVLDGGLGVDTVSYLYAASAVTVSLAVAGSQNTLGSGSDTLIGIEKLNGSNYNDTLTGNAGANDLNGSGGADTMAGGNGSDYYYVDNASDVVTETNAASTGGIDTVFSYLNAYTLTANVETGRVLSAGAANMTGNSLANLLYAGAGDNVLDGGLGVDTVSYLYAASAVTVSLAAAGSQNTLGSGSDTLIGIENLTGSNYNDTLTGDAGANILLGGSGFDTLTGGGGNNIFDFNALSEMGTLSGATDVITDFVSGQDKIDLSTLDANTATVANNAFSSFIDNTASFTAAGQLMFLDGVLYGNTNADSSAEFAIQLTGVTTLAISDIIL</sequence>
<protein>
    <recommendedName>
        <fullName evidence="6">Peptidase M10 serralysin C-terminal domain-containing protein</fullName>
    </recommendedName>
</protein>
<dbReference type="GO" id="GO:0005509">
    <property type="term" value="F:calcium ion binding"/>
    <property type="evidence" value="ECO:0007669"/>
    <property type="project" value="InterPro"/>
</dbReference>
<reference evidence="7 8" key="1">
    <citation type="submission" date="2017-06" db="EMBL/GenBank/DDBJ databases">
        <title>Genome Sequencing of the methanotroph Methylovulum psychrotolerants str. HV10-M2 isolated from a high-altitude environment.</title>
        <authorList>
            <person name="Mateos-Rivera A."/>
        </authorList>
    </citation>
    <scope>NUCLEOTIDE SEQUENCE [LARGE SCALE GENOMIC DNA]</scope>
    <source>
        <strain evidence="7 8">HV10_M2</strain>
    </source>
</reference>
<dbReference type="EMBL" id="CP022129">
    <property type="protein sequence ID" value="ASF46831.1"/>
    <property type="molecule type" value="Genomic_DNA"/>
</dbReference>
<proteinExistence type="predicted"/>
<dbReference type="GO" id="GO:0005615">
    <property type="term" value="C:extracellular space"/>
    <property type="evidence" value="ECO:0007669"/>
    <property type="project" value="InterPro"/>
</dbReference>
<dbReference type="InterPro" id="IPR011049">
    <property type="entry name" value="Serralysin-like_metalloprot_C"/>
</dbReference>
<evidence type="ECO:0000313" key="8">
    <source>
        <dbReference type="Proteomes" id="UP000197019"/>
    </source>
</evidence>
<dbReference type="Gene3D" id="2.150.10.10">
    <property type="entry name" value="Serralysin-like metalloprotease, C-terminal"/>
    <property type="match status" value="7"/>
</dbReference>
<evidence type="ECO:0000256" key="5">
    <source>
        <dbReference type="ARBA" id="ARBA00022837"/>
    </source>
</evidence>
<dbReference type="RefSeq" id="WP_088619703.1">
    <property type="nucleotide sequence ID" value="NZ_CP022129.1"/>
</dbReference>
<evidence type="ECO:0000256" key="1">
    <source>
        <dbReference type="ARBA" id="ARBA00001913"/>
    </source>
</evidence>
<dbReference type="SUPFAM" id="SSF51120">
    <property type="entry name" value="beta-Roll"/>
    <property type="match status" value="7"/>
</dbReference>
<accession>A0A1Z4BZZ6</accession>
<dbReference type="InterPro" id="IPR001343">
    <property type="entry name" value="Hemolysn_Ca-bd"/>
</dbReference>
<evidence type="ECO:0000256" key="4">
    <source>
        <dbReference type="ARBA" id="ARBA00022737"/>
    </source>
</evidence>
<comment type="cofactor">
    <cofactor evidence="1">
        <name>Ca(2+)</name>
        <dbReference type="ChEBI" id="CHEBI:29108"/>
    </cofactor>
</comment>
<dbReference type="OrthoDB" id="7329412at2"/>
<evidence type="ECO:0000259" key="6">
    <source>
        <dbReference type="Pfam" id="PF08548"/>
    </source>
</evidence>
<comment type="subcellular location">
    <subcellularLocation>
        <location evidence="2">Secreted</location>
    </subcellularLocation>
</comment>
<dbReference type="InterPro" id="IPR013858">
    <property type="entry name" value="Peptidase_M10B_C"/>
</dbReference>
<keyword evidence="8" id="KW-1185">Reference proteome</keyword>
<dbReference type="InterPro" id="IPR050557">
    <property type="entry name" value="RTX_toxin/Mannuronan_C5-epim"/>
</dbReference>
<evidence type="ECO:0000256" key="2">
    <source>
        <dbReference type="ARBA" id="ARBA00004613"/>
    </source>
</evidence>
<keyword evidence="3" id="KW-0964">Secreted</keyword>
<dbReference type="Pfam" id="PF08548">
    <property type="entry name" value="Peptidase_M10_C"/>
    <property type="match status" value="1"/>
</dbReference>
<organism evidence="7 8">
    <name type="scientific">Methylovulum psychrotolerans</name>
    <dbReference type="NCBI Taxonomy" id="1704499"/>
    <lineage>
        <taxon>Bacteria</taxon>
        <taxon>Pseudomonadati</taxon>
        <taxon>Pseudomonadota</taxon>
        <taxon>Gammaproteobacteria</taxon>
        <taxon>Methylococcales</taxon>
        <taxon>Methylococcaceae</taxon>
        <taxon>Methylovulum</taxon>
    </lineage>
</organism>
<dbReference type="PANTHER" id="PTHR38340:SF1">
    <property type="entry name" value="S-LAYER PROTEIN"/>
    <property type="match status" value="1"/>
</dbReference>
<dbReference type="PANTHER" id="PTHR38340">
    <property type="entry name" value="S-LAYER PROTEIN"/>
    <property type="match status" value="1"/>
</dbReference>
<gene>
    <name evidence="7" type="ORF">CEK71_12505</name>
</gene>
<keyword evidence="5" id="KW-0106">Calcium</keyword>
<dbReference type="PROSITE" id="PS00330">
    <property type="entry name" value="HEMOLYSIN_CALCIUM"/>
    <property type="match status" value="1"/>
</dbReference>
<name>A0A1Z4BZZ6_9GAMM</name>
<dbReference type="Pfam" id="PF00353">
    <property type="entry name" value="HemolysinCabind"/>
    <property type="match status" value="14"/>
</dbReference>
<keyword evidence="4" id="KW-0677">Repeat</keyword>
<feature type="domain" description="Peptidase M10 serralysin C-terminal" evidence="6">
    <location>
        <begin position="1167"/>
        <end position="1304"/>
    </location>
</feature>
<dbReference type="KEGG" id="mpsy:CEK71_12505"/>